<dbReference type="AlphaFoldDB" id="S9QMR3"/>
<sequence length="124" mass="13833">MSDVDTIKRRLLNAPWREYIRRSVEAEGGAIELVIRRPPDAVLEPLLRDAKAQRLDDEGAEEKRVEDVLRFRARVVATCVFLPNAVTSLFTPEEAYAWPGLVEVADACMAAIMPAKALENARGN</sequence>
<name>S9QMR3_CYSF2</name>
<accession>S9QMR3</accession>
<dbReference type="RefSeq" id="WP_002631210.1">
    <property type="nucleotide sequence ID" value="NZ_ANAH02000007.1"/>
</dbReference>
<keyword evidence="2" id="KW-1185">Reference proteome</keyword>
<reference evidence="1" key="1">
    <citation type="submission" date="2013-05" db="EMBL/GenBank/DDBJ databases">
        <title>Genome assembly of Cystobacter fuscus DSM 2262.</title>
        <authorList>
            <person name="Sharma G."/>
            <person name="Khatri I."/>
            <person name="Kaur C."/>
            <person name="Mayilraj S."/>
            <person name="Subramanian S."/>
        </authorList>
    </citation>
    <scope>NUCLEOTIDE SEQUENCE [LARGE SCALE GENOMIC DNA]</scope>
    <source>
        <strain evidence="1">DSM 2262</strain>
    </source>
</reference>
<comment type="caution">
    <text evidence="1">The sequence shown here is derived from an EMBL/GenBank/DDBJ whole genome shotgun (WGS) entry which is preliminary data.</text>
</comment>
<evidence type="ECO:0000313" key="2">
    <source>
        <dbReference type="Proteomes" id="UP000011682"/>
    </source>
</evidence>
<dbReference type="Proteomes" id="UP000011682">
    <property type="component" value="Unassembled WGS sequence"/>
</dbReference>
<gene>
    <name evidence="1" type="ORF">D187_008737</name>
</gene>
<dbReference type="EMBL" id="ANAH02000007">
    <property type="protein sequence ID" value="EPX62549.1"/>
    <property type="molecule type" value="Genomic_DNA"/>
</dbReference>
<organism evidence="1 2">
    <name type="scientific">Cystobacter fuscus (strain ATCC 25194 / DSM 2262 / NBRC 100088 / M29)</name>
    <dbReference type="NCBI Taxonomy" id="1242864"/>
    <lineage>
        <taxon>Bacteria</taxon>
        <taxon>Pseudomonadati</taxon>
        <taxon>Myxococcota</taxon>
        <taxon>Myxococcia</taxon>
        <taxon>Myxococcales</taxon>
        <taxon>Cystobacterineae</taxon>
        <taxon>Archangiaceae</taxon>
        <taxon>Cystobacter</taxon>
    </lineage>
</organism>
<proteinExistence type="predicted"/>
<protein>
    <submittedName>
        <fullName evidence="1">Uncharacterized protein</fullName>
    </submittedName>
</protein>
<evidence type="ECO:0000313" key="1">
    <source>
        <dbReference type="EMBL" id="EPX62549.1"/>
    </source>
</evidence>